<dbReference type="AlphaFoldDB" id="A0A1R2B2A1"/>
<evidence type="ECO:0000313" key="1">
    <source>
        <dbReference type="EMBL" id="OMJ70911.1"/>
    </source>
</evidence>
<dbReference type="Pfam" id="PF16672">
    <property type="entry name" value="LAMTOR5"/>
    <property type="match status" value="1"/>
</dbReference>
<reference evidence="1 2" key="1">
    <citation type="submission" date="2016-11" db="EMBL/GenBank/DDBJ databases">
        <title>The macronuclear genome of Stentor coeruleus: a giant cell with tiny introns.</title>
        <authorList>
            <person name="Slabodnick M."/>
            <person name="Ruby J.G."/>
            <person name="Reiff S.B."/>
            <person name="Swart E.C."/>
            <person name="Gosai S."/>
            <person name="Prabakaran S."/>
            <person name="Witkowska E."/>
            <person name="Larue G.E."/>
            <person name="Fisher S."/>
            <person name="Freeman R.M."/>
            <person name="Gunawardena J."/>
            <person name="Chu W."/>
            <person name="Stover N.A."/>
            <person name="Gregory B.D."/>
            <person name="Nowacki M."/>
            <person name="Derisi J."/>
            <person name="Roy S.W."/>
            <person name="Marshall W.F."/>
            <person name="Sood P."/>
        </authorList>
    </citation>
    <scope>NUCLEOTIDE SEQUENCE [LARGE SCALE GENOMIC DNA]</scope>
    <source>
        <strain evidence="1">WM001</strain>
    </source>
</reference>
<evidence type="ECO:0000313" key="2">
    <source>
        <dbReference type="Proteomes" id="UP000187209"/>
    </source>
</evidence>
<organism evidence="1 2">
    <name type="scientific">Stentor coeruleus</name>
    <dbReference type="NCBI Taxonomy" id="5963"/>
    <lineage>
        <taxon>Eukaryota</taxon>
        <taxon>Sar</taxon>
        <taxon>Alveolata</taxon>
        <taxon>Ciliophora</taxon>
        <taxon>Postciliodesmatophora</taxon>
        <taxon>Heterotrichea</taxon>
        <taxon>Heterotrichida</taxon>
        <taxon>Stentoridae</taxon>
        <taxon>Stentor</taxon>
    </lineage>
</organism>
<dbReference type="GO" id="GO:0071986">
    <property type="term" value="C:Ragulator complex"/>
    <property type="evidence" value="ECO:0007669"/>
    <property type="project" value="InterPro"/>
</dbReference>
<comment type="caution">
    <text evidence="1">The sequence shown here is derived from an EMBL/GenBank/DDBJ whole genome shotgun (WGS) entry which is preliminary data.</text>
</comment>
<dbReference type="InterPro" id="IPR024135">
    <property type="entry name" value="LAMTOR5"/>
</dbReference>
<gene>
    <name evidence="1" type="ORF">SteCoe_30998</name>
</gene>
<name>A0A1R2B2A1_9CILI</name>
<proteinExistence type="predicted"/>
<protein>
    <submittedName>
        <fullName evidence="1">Uncharacterized protein</fullName>
    </submittedName>
</protein>
<accession>A0A1R2B2A1</accession>
<sequence>MQDLFRQLEQKLEVTCADEGVKGALFGNSSGFCVASNKLSPSLAGSAYALLNKASKLARVPGEHPTVHVEGHSDVYLIKGNDDYFILAKKNRN</sequence>
<keyword evidence="2" id="KW-1185">Reference proteome</keyword>
<dbReference type="Proteomes" id="UP000187209">
    <property type="component" value="Unassembled WGS sequence"/>
</dbReference>
<dbReference type="EMBL" id="MPUH01001042">
    <property type="protein sequence ID" value="OMJ70911.1"/>
    <property type="molecule type" value="Genomic_DNA"/>
</dbReference>
<dbReference type="Gene3D" id="3.30.450.30">
    <property type="entry name" value="Dynein light chain 2a, cytoplasmic"/>
    <property type="match status" value="1"/>
</dbReference>